<keyword evidence="1" id="KW-0812">Transmembrane</keyword>
<feature type="transmembrane region" description="Helical" evidence="1">
    <location>
        <begin position="502"/>
        <end position="520"/>
    </location>
</feature>
<evidence type="ECO:0008006" key="3">
    <source>
        <dbReference type="Google" id="ProtNLM"/>
    </source>
</evidence>
<dbReference type="PANTHER" id="PTHR32063">
    <property type="match status" value="1"/>
</dbReference>
<gene>
    <name evidence="2" type="ORF">LCGC14_0123590</name>
</gene>
<dbReference type="AlphaFoldDB" id="A0A0F9V6S9"/>
<reference evidence="2" key="1">
    <citation type="journal article" date="2015" name="Nature">
        <title>Complex archaea that bridge the gap between prokaryotes and eukaryotes.</title>
        <authorList>
            <person name="Spang A."/>
            <person name="Saw J.H."/>
            <person name="Jorgensen S.L."/>
            <person name="Zaremba-Niedzwiedzka K."/>
            <person name="Martijn J."/>
            <person name="Lind A.E."/>
            <person name="van Eijk R."/>
            <person name="Schleper C."/>
            <person name="Guy L."/>
            <person name="Ettema T.J."/>
        </authorList>
    </citation>
    <scope>NUCLEOTIDE SEQUENCE</scope>
</reference>
<evidence type="ECO:0000256" key="1">
    <source>
        <dbReference type="SAM" id="Phobius"/>
    </source>
</evidence>
<accession>A0A0F9V6S9</accession>
<dbReference type="PRINTS" id="PR00702">
    <property type="entry name" value="ACRIFLAVINRP"/>
</dbReference>
<feature type="transmembrane region" description="Helical" evidence="1">
    <location>
        <begin position="1002"/>
        <end position="1026"/>
    </location>
</feature>
<evidence type="ECO:0000313" key="2">
    <source>
        <dbReference type="EMBL" id="KKO00951.1"/>
    </source>
</evidence>
<comment type="caution">
    <text evidence="2">The sequence shown here is derived from an EMBL/GenBank/DDBJ whole genome shotgun (WGS) entry which is preliminary data.</text>
</comment>
<dbReference type="GO" id="GO:0005886">
    <property type="term" value="C:plasma membrane"/>
    <property type="evidence" value="ECO:0007669"/>
    <property type="project" value="TreeGrafter"/>
</dbReference>
<feature type="transmembrane region" description="Helical" evidence="1">
    <location>
        <begin position="975"/>
        <end position="996"/>
    </location>
</feature>
<sequence length="1034" mass="117805">MKLSAFKIYIIFTVLTLLGIFVIPKLALRLNPSINPSSINVSYYWQGADSYSLEREVTSVLESGFATIKGLENMSSRSSKGYGSITLDFDKYTKIDIARFEVSAVLRRLYKKLPTSVAYPVIIPNHSDEDNLENFLTLSINANESLLDIQKKTLSVIAPVLGSIEGVEGIKIYGAEKEEFLLRYDLQQLNLLKISKKHLINAIQKFFSRESLGQVYLNDRYSTVTIFPNDSIDWHLPVISKNGRIIYLDQLVKISKQGKEPQSYFRVNGENAISLVITAKKNVNIIKVSNRIDNELHKLKELLPSSYNVLQTYDSSEYLSEELQKIYKRSLYAIMLLVFILMISHTLRYLVVVILTIIANLGIAVLLYYAFNIEIQLYSLAGITISLGLIIDNVIITTDHIMKKGVQNIFTPLLASTLTTIGALTTIFFLSEKLKVNLIDFAKIIAINLTVSFLVAWWLVPAILKKMKINLDKGVKLIAIKTIDIYSKYERLILVLLRFKKLTILFLILVFGIPLFMLPSRVENNGNVFNTFYNNTLGSQLYIAKIKPKIDKYLGGTLKLFSQYVFENAYYGRNEQTRLFVNASMEKGGTVHQMNEVFLGLENYISGFSEIKHFNSNIQNKNFGRIEIIFQDQFSESSYPYFLKGLLSRKVLDIGGIDWSIFGVGKAFNNTRITREPINFTIEATGYDYDILNVIADTLKQNLLANSKVLNVVVRDKSRIAKEPSYEYILRMDNNRLAQLKTFPSSIFENLKNLTSSKYEDISLTIDSRYVPIRLESSNSNTVGIWNINNTSLARFDNRLVLDGISNFDKKREDESIYKFNQEYVRLVDIKYAGAAKFGSIFVNEQLNSLGSTLPIGYKFERIDENISFGEEESFSYFILLIFILGIIYIICSILFESFKQPFIIISMIPISFIGVFLTFYLFDLNFDQGGLASFVILSGITVNSVIFIIDSYNKFRKEFPKSSNLKLYLKAFKLKAFPINLTIISTIMGFIPFIMDGQNQVFWFALGAGTIGGLIFSYLGLIFYLPLFTLNKE</sequence>
<dbReference type="Gene3D" id="1.20.1640.10">
    <property type="entry name" value="Multidrug efflux transporter AcrB transmembrane domain"/>
    <property type="match status" value="2"/>
</dbReference>
<dbReference type="PANTHER" id="PTHR32063:SF0">
    <property type="entry name" value="SWARMING MOTILITY PROTEIN SWRC"/>
    <property type="match status" value="1"/>
</dbReference>
<feature type="transmembrane region" description="Helical" evidence="1">
    <location>
        <begin position="903"/>
        <end position="923"/>
    </location>
</feature>
<feature type="transmembrane region" description="Helical" evidence="1">
    <location>
        <begin position="350"/>
        <end position="371"/>
    </location>
</feature>
<dbReference type="EMBL" id="LAZR01000038">
    <property type="protein sequence ID" value="KKO00951.1"/>
    <property type="molecule type" value="Genomic_DNA"/>
</dbReference>
<dbReference type="SUPFAM" id="SSF82693">
    <property type="entry name" value="Multidrug efflux transporter AcrB pore domain, PN1, PN2, PC1 and PC2 subdomains"/>
    <property type="match status" value="2"/>
</dbReference>
<dbReference type="Pfam" id="PF00873">
    <property type="entry name" value="ACR_tran"/>
    <property type="match status" value="2"/>
</dbReference>
<name>A0A0F9V6S9_9ZZZZ</name>
<feature type="transmembrane region" description="Helical" evidence="1">
    <location>
        <begin position="441"/>
        <end position="464"/>
    </location>
</feature>
<keyword evidence="1" id="KW-0472">Membrane</keyword>
<feature type="transmembrane region" description="Helical" evidence="1">
    <location>
        <begin position="875"/>
        <end position="896"/>
    </location>
</feature>
<keyword evidence="1" id="KW-1133">Transmembrane helix</keyword>
<dbReference type="Gene3D" id="3.30.70.1430">
    <property type="entry name" value="Multidrug efflux transporter AcrB pore domain"/>
    <property type="match status" value="1"/>
</dbReference>
<feature type="transmembrane region" description="Helical" evidence="1">
    <location>
        <begin position="409"/>
        <end position="429"/>
    </location>
</feature>
<organism evidence="2">
    <name type="scientific">marine sediment metagenome</name>
    <dbReference type="NCBI Taxonomy" id="412755"/>
    <lineage>
        <taxon>unclassified sequences</taxon>
        <taxon>metagenomes</taxon>
        <taxon>ecological metagenomes</taxon>
    </lineage>
</organism>
<feature type="transmembrane region" description="Helical" evidence="1">
    <location>
        <begin position="326"/>
        <end position="343"/>
    </location>
</feature>
<dbReference type="GO" id="GO:0042910">
    <property type="term" value="F:xenobiotic transmembrane transporter activity"/>
    <property type="evidence" value="ECO:0007669"/>
    <property type="project" value="TreeGrafter"/>
</dbReference>
<protein>
    <recommendedName>
        <fullName evidence="3">SSD domain-containing protein</fullName>
    </recommendedName>
</protein>
<proteinExistence type="predicted"/>
<feature type="transmembrane region" description="Helical" evidence="1">
    <location>
        <begin position="935"/>
        <end position="954"/>
    </location>
</feature>
<dbReference type="InterPro" id="IPR001036">
    <property type="entry name" value="Acrflvin-R"/>
</dbReference>
<feature type="transmembrane region" description="Helical" evidence="1">
    <location>
        <begin position="377"/>
        <end position="397"/>
    </location>
</feature>
<dbReference type="SUPFAM" id="SSF82866">
    <property type="entry name" value="Multidrug efflux transporter AcrB transmembrane domain"/>
    <property type="match status" value="2"/>
</dbReference>